<dbReference type="GeneTree" id="ENSGT01020000234478"/>
<dbReference type="PROSITE" id="PS50244">
    <property type="entry name" value="S5A_REDUCTASE"/>
    <property type="match status" value="1"/>
</dbReference>
<dbReference type="Ensembl" id="ENSSPAT00000031842.1">
    <property type="protein sequence ID" value="ENSSPAP00000031340.1"/>
    <property type="gene ID" value="ENSSPAG00000023489.1"/>
</dbReference>
<evidence type="ECO:0000313" key="7">
    <source>
        <dbReference type="Ensembl" id="ENSSPAP00000031340.1"/>
    </source>
</evidence>
<keyword evidence="4" id="KW-1133">Transmembrane helix</keyword>
<keyword evidence="5" id="KW-0472">Membrane</keyword>
<dbReference type="GO" id="GO:0042761">
    <property type="term" value="P:very long-chain fatty acid biosynthetic process"/>
    <property type="evidence" value="ECO:0007669"/>
    <property type="project" value="TreeGrafter"/>
</dbReference>
<evidence type="ECO:0000256" key="1">
    <source>
        <dbReference type="ARBA" id="ARBA00004141"/>
    </source>
</evidence>
<dbReference type="GO" id="GO:0016020">
    <property type="term" value="C:membrane"/>
    <property type="evidence" value="ECO:0007669"/>
    <property type="project" value="UniProtKB-SubCell"/>
</dbReference>
<dbReference type="InterPro" id="IPR001104">
    <property type="entry name" value="3-oxo-5_a-steroid_4-DH_C"/>
</dbReference>
<accession>A0A3B5BE53</accession>
<feature type="domain" description="3-oxo-5-alpha-steroid 4-dehydrogenase C-terminal" evidence="6">
    <location>
        <begin position="52"/>
        <end position="112"/>
    </location>
</feature>
<reference evidence="7" key="1">
    <citation type="submission" date="2023-09" db="UniProtKB">
        <authorList>
            <consortium name="Ensembl"/>
        </authorList>
    </citation>
    <scope>IDENTIFICATION</scope>
</reference>
<evidence type="ECO:0000256" key="5">
    <source>
        <dbReference type="ARBA" id="ARBA00023136"/>
    </source>
</evidence>
<dbReference type="STRING" id="144197.ENSSPAP00000031340"/>
<dbReference type="PANTHER" id="PTHR10556">
    <property type="entry name" value="3-OXO-5-ALPHA-STEROID 4-DEHYDROGENASE"/>
    <property type="match status" value="1"/>
</dbReference>
<dbReference type="PANTHER" id="PTHR10556:SF31">
    <property type="entry name" value="VERY-LONG-CHAIN ENOYL-COA REDUCTASE"/>
    <property type="match status" value="1"/>
</dbReference>
<organism evidence="7">
    <name type="scientific">Stegastes partitus</name>
    <name type="common">bicolor damselfish</name>
    <dbReference type="NCBI Taxonomy" id="144197"/>
    <lineage>
        <taxon>Eukaryota</taxon>
        <taxon>Metazoa</taxon>
        <taxon>Chordata</taxon>
        <taxon>Craniata</taxon>
        <taxon>Vertebrata</taxon>
        <taxon>Euteleostomi</taxon>
        <taxon>Actinopterygii</taxon>
        <taxon>Neopterygii</taxon>
        <taxon>Teleostei</taxon>
        <taxon>Neoteleostei</taxon>
        <taxon>Acanthomorphata</taxon>
        <taxon>Ovalentaria</taxon>
        <taxon>Pomacentridae</taxon>
        <taxon>Stegastes</taxon>
    </lineage>
</organism>
<sequence>MPQISVQSVTCGTCWMSGSDPRGQLPGLTESAANVLVADTFRHDAFRGLVVGSNFSIHVTLQNLCAPGSKTRKTPYPTKNPFTRIFLLVSSPIYTYELGPWLGFTLMTQCLPVLHLGGYLNDDYPPLCSAIIL</sequence>
<dbReference type="Pfam" id="PF02544">
    <property type="entry name" value="Steroid_dh"/>
    <property type="match status" value="1"/>
</dbReference>
<dbReference type="InterPro" id="IPR039357">
    <property type="entry name" value="SRD5A/TECR"/>
</dbReference>
<dbReference type="GO" id="GO:0016627">
    <property type="term" value="F:oxidoreductase activity, acting on the CH-CH group of donors"/>
    <property type="evidence" value="ECO:0007669"/>
    <property type="project" value="InterPro"/>
</dbReference>
<keyword evidence="3" id="KW-0812">Transmembrane</keyword>
<comment type="similarity">
    <text evidence="2">Belongs to the steroid 5-alpha reductase family.</text>
</comment>
<comment type="subcellular location">
    <subcellularLocation>
        <location evidence="1">Membrane</location>
        <topology evidence="1">Multi-pass membrane protein</topology>
    </subcellularLocation>
</comment>
<evidence type="ECO:0000256" key="4">
    <source>
        <dbReference type="ARBA" id="ARBA00022989"/>
    </source>
</evidence>
<evidence type="ECO:0000259" key="6">
    <source>
        <dbReference type="Pfam" id="PF02544"/>
    </source>
</evidence>
<name>A0A3B5BE53_9TELE</name>
<proteinExistence type="inferred from homology"/>
<dbReference type="AlphaFoldDB" id="A0A3B5BE53"/>
<protein>
    <recommendedName>
        <fullName evidence="6">3-oxo-5-alpha-steroid 4-dehydrogenase C-terminal domain-containing protein</fullName>
    </recommendedName>
</protein>
<evidence type="ECO:0000256" key="2">
    <source>
        <dbReference type="ARBA" id="ARBA00007742"/>
    </source>
</evidence>
<evidence type="ECO:0000256" key="3">
    <source>
        <dbReference type="ARBA" id="ARBA00022692"/>
    </source>
</evidence>